<keyword evidence="2 5" id="KW-0547">Nucleotide-binding</keyword>
<keyword evidence="7" id="KW-1185">Reference proteome</keyword>
<dbReference type="OMA" id="PNDMENV"/>
<dbReference type="STRING" id="983506.L8WNF4"/>
<dbReference type="Proteomes" id="UP000011668">
    <property type="component" value="Unassembled WGS sequence"/>
</dbReference>
<evidence type="ECO:0000256" key="3">
    <source>
        <dbReference type="ARBA" id="ARBA00023134"/>
    </source>
</evidence>
<dbReference type="GO" id="GO:0003924">
    <property type="term" value="F:GTPase activity"/>
    <property type="evidence" value="ECO:0007669"/>
    <property type="project" value="InterPro"/>
</dbReference>
<comment type="caution">
    <text evidence="6">The sequence shown here is derived from an EMBL/GenBank/DDBJ whole genome shotgun (WGS) entry which is preliminary data.</text>
</comment>
<dbReference type="EMBL" id="AFRT01002202">
    <property type="protein sequence ID" value="ELU38307.1"/>
    <property type="molecule type" value="Genomic_DNA"/>
</dbReference>
<evidence type="ECO:0000256" key="2">
    <source>
        <dbReference type="ARBA" id="ARBA00022741"/>
    </source>
</evidence>
<evidence type="ECO:0000256" key="1">
    <source>
        <dbReference type="ARBA" id="ARBA00022723"/>
    </source>
</evidence>
<dbReference type="GO" id="GO:0005834">
    <property type="term" value="C:heterotrimeric G-protein complex"/>
    <property type="evidence" value="ECO:0007669"/>
    <property type="project" value="TreeGrafter"/>
</dbReference>
<evidence type="ECO:0000313" key="6">
    <source>
        <dbReference type="EMBL" id="ELU38307.1"/>
    </source>
</evidence>
<gene>
    <name evidence="6" type="ORF">AG1IA_07673</name>
</gene>
<dbReference type="GO" id="GO:0005737">
    <property type="term" value="C:cytoplasm"/>
    <property type="evidence" value="ECO:0007669"/>
    <property type="project" value="TreeGrafter"/>
</dbReference>
<dbReference type="PANTHER" id="PTHR10218:SF302">
    <property type="entry name" value="GUANINE NUCLEOTIDE-BINDING PROTEIN ALPHA-5 SUBUNIT"/>
    <property type="match status" value="1"/>
</dbReference>
<dbReference type="HOGENOM" id="CLU_014184_7_4_1"/>
<dbReference type="Gene3D" id="3.40.50.300">
    <property type="entry name" value="P-loop containing nucleotide triphosphate hydrolases"/>
    <property type="match status" value="1"/>
</dbReference>
<evidence type="ECO:0000313" key="7">
    <source>
        <dbReference type="Proteomes" id="UP000011668"/>
    </source>
</evidence>
<protein>
    <submittedName>
        <fullName evidence="6">G-alpha domain-containing protein</fullName>
    </submittedName>
</protein>
<keyword evidence="1" id="KW-0479">Metal-binding</keyword>
<dbReference type="PANTHER" id="PTHR10218">
    <property type="entry name" value="GTP-BINDING PROTEIN ALPHA SUBUNIT"/>
    <property type="match status" value="1"/>
</dbReference>
<dbReference type="OrthoDB" id="5817230at2759"/>
<sequence length="188" mass="21272">MVSHFQLSFRITSPNPISAFDQMLAEDRRVNRIEDSIQLFKMVCGNKLLGRGEHTAQPTWSIEQRDRRPSVLALRSIRSHGRKEGSLGQGWIPDVNIVLFLNKCDLLKKKLASGIKVSKYVTSYGERPNDYEAHSGVDFRTKFGAIQRDYSVAPRELYVHLTSVTDTRATSAIIHNGERFLLPASDRG</sequence>
<keyword evidence="3 5" id="KW-0342">GTP-binding</keyword>
<dbReference type="GO" id="GO:0007188">
    <property type="term" value="P:adenylate cyclase-modulating G protein-coupled receptor signaling pathway"/>
    <property type="evidence" value="ECO:0007669"/>
    <property type="project" value="TreeGrafter"/>
</dbReference>
<organism evidence="6 7">
    <name type="scientific">Thanatephorus cucumeris (strain AG1-IA)</name>
    <name type="common">Rice sheath blight fungus</name>
    <name type="synonym">Rhizoctonia solani</name>
    <dbReference type="NCBI Taxonomy" id="983506"/>
    <lineage>
        <taxon>Eukaryota</taxon>
        <taxon>Fungi</taxon>
        <taxon>Dikarya</taxon>
        <taxon>Basidiomycota</taxon>
        <taxon>Agaricomycotina</taxon>
        <taxon>Agaricomycetes</taxon>
        <taxon>Cantharellales</taxon>
        <taxon>Ceratobasidiaceae</taxon>
        <taxon>Rhizoctonia</taxon>
        <taxon>Rhizoctonia solani AG-1</taxon>
    </lineage>
</organism>
<evidence type="ECO:0000256" key="5">
    <source>
        <dbReference type="PIRSR" id="PIRSR601019-1"/>
    </source>
</evidence>
<accession>L8WNF4</accession>
<dbReference type="GO" id="GO:0005525">
    <property type="term" value="F:GTP binding"/>
    <property type="evidence" value="ECO:0007669"/>
    <property type="project" value="UniProtKB-KW"/>
</dbReference>
<dbReference type="InterPro" id="IPR027417">
    <property type="entry name" value="P-loop_NTPase"/>
</dbReference>
<dbReference type="SUPFAM" id="SSF52540">
    <property type="entry name" value="P-loop containing nucleoside triphosphate hydrolases"/>
    <property type="match status" value="1"/>
</dbReference>
<name>L8WNF4_THACA</name>
<reference evidence="6 7" key="1">
    <citation type="journal article" date="2013" name="Nat. Commun.">
        <title>The evolution and pathogenic mechanisms of the rice sheath blight pathogen.</title>
        <authorList>
            <person name="Zheng A."/>
            <person name="Lin R."/>
            <person name="Xu L."/>
            <person name="Qin P."/>
            <person name="Tang C."/>
            <person name="Ai P."/>
            <person name="Zhang D."/>
            <person name="Liu Y."/>
            <person name="Sun Z."/>
            <person name="Feng H."/>
            <person name="Wang Y."/>
            <person name="Chen Y."/>
            <person name="Liang X."/>
            <person name="Fu R."/>
            <person name="Li Q."/>
            <person name="Zhang J."/>
            <person name="Yu X."/>
            <person name="Xie Z."/>
            <person name="Ding L."/>
            <person name="Guan P."/>
            <person name="Tang J."/>
            <person name="Liang Y."/>
            <person name="Wang S."/>
            <person name="Deng Q."/>
            <person name="Li S."/>
            <person name="Zhu J."/>
            <person name="Wang L."/>
            <person name="Liu H."/>
            <person name="Li P."/>
        </authorList>
    </citation>
    <scope>NUCLEOTIDE SEQUENCE [LARGE SCALE GENOMIC DNA]</scope>
    <source>
        <strain evidence="7">AG-1 IA</strain>
    </source>
</reference>
<proteinExistence type="predicted"/>
<dbReference type="GO" id="GO:0031683">
    <property type="term" value="F:G-protein beta/gamma-subunit complex binding"/>
    <property type="evidence" value="ECO:0007669"/>
    <property type="project" value="InterPro"/>
</dbReference>
<dbReference type="GO" id="GO:0001664">
    <property type="term" value="F:G protein-coupled receptor binding"/>
    <property type="evidence" value="ECO:0007669"/>
    <property type="project" value="TreeGrafter"/>
</dbReference>
<keyword evidence="4" id="KW-0807">Transducer</keyword>
<dbReference type="InterPro" id="IPR001019">
    <property type="entry name" value="Gprotein_alpha_su"/>
</dbReference>
<dbReference type="AlphaFoldDB" id="L8WNF4"/>
<evidence type="ECO:0000256" key="4">
    <source>
        <dbReference type="ARBA" id="ARBA00023224"/>
    </source>
</evidence>
<dbReference type="GO" id="GO:0046872">
    <property type="term" value="F:metal ion binding"/>
    <property type="evidence" value="ECO:0007669"/>
    <property type="project" value="UniProtKB-KW"/>
</dbReference>
<feature type="binding site" evidence="5">
    <location>
        <begin position="102"/>
        <end position="105"/>
    </location>
    <ligand>
        <name>GTP</name>
        <dbReference type="ChEBI" id="CHEBI:37565"/>
    </ligand>
</feature>
<dbReference type="Pfam" id="PF00503">
    <property type="entry name" value="G-alpha"/>
    <property type="match status" value="1"/>
</dbReference>